<dbReference type="InterPro" id="IPR002938">
    <property type="entry name" value="FAD-bd"/>
</dbReference>
<dbReference type="EMBL" id="JAYKYQ010000019">
    <property type="protein sequence ID" value="MEB3514511.1"/>
    <property type="molecule type" value="Genomic_DNA"/>
</dbReference>
<dbReference type="NCBIfam" id="NF004780">
    <property type="entry name" value="PRK06126.1"/>
    <property type="match status" value="1"/>
</dbReference>
<sequence length="546" mass="58460">MSDIASPPGVVPVLIVGGGPSGLAAALELAQHRVRSVVVEPRVEIDTRRPRAKTTNARTMTHLRRWGLADAVRAAAPLPVEWAQDIVFCSTLLGYEITRFENGFQLDVAEPELAPERGQQAPQPVVELVLREAVEGNEYIELCLGGRVTEVTELPNGNVRARIEDDTASPRSIEAEYLLGCDGGGSIVRESIGARFQGTSGERPNLSILFRAPGLAERVRFDNAIHYWVMAPGAAGIVGRLDQGDTWWAIVQGIDVRVDSVDPEALLHSLIGDTHPVEVIATDPWVARQLLSDSYRRNRMFLVGDAAHLNPPWGGHGYNTCIGDAVNIAWKIAAVLHGWGGPALLASYEAERRPVAARTIADAGSQETALAHHFSATEINEAGPAGDTARTRTAAALAVKKSEFHSLGLVLGYTYVGSPVITPDGSTPPVEDPIEYHPSACPGALLPHVWLHDGRSLYDALGPEYTLVTIEGDGQHLDVGRIEARAAELGVPLTVLRLADGDIAAKAGLSELLGARLVLVRPDQHVAWRADDPDGGERALDVAVGR</sequence>
<gene>
    <name evidence="5" type="ORF">U3653_31200</name>
</gene>
<keyword evidence="3" id="KW-0274">FAD</keyword>
<dbReference type="InterPro" id="IPR036188">
    <property type="entry name" value="FAD/NAD-bd_sf"/>
</dbReference>
<dbReference type="Pfam" id="PF21274">
    <property type="entry name" value="Rng_hyd_C"/>
    <property type="match status" value="1"/>
</dbReference>
<comment type="cofactor">
    <cofactor evidence="1">
        <name>FAD</name>
        <dbReference type="ChEBI" id="CHEBI:57692"/>
    </cofactor>
</comment>
<proteinExistence type="predicted"/>
<name>A0ABU6B4E6_9NOCA</name>
<protein>
    <submittedName>
        <fullName evidence="5">FAD-dependent monooxygenase</fullName>
    </submittedName>
</protein>
<dbReference type="Gene3D" id="3.50.50.60">
    <property type="entry name" value="FAD/NAD(P)-binding domain"/>
    <property type="match status" value="1"/>
</dbReference>
<dbReference type="Gene3D" id="3.40.30.120">
    <property type="match status" value="1"/>
</dbReference>
<reference evidence="5 6" key="1">
    <citation type="submission" date="2023-12" db="EMBL/GenBank/DDBJ databases">
        <title>novel species in genus Nocarida.</title>
        <authorList>
            <person name="Li Z."/>
        </authorList>
    </citation>
    <scope>NUCLEOTIDE SEQUENCE [LARGE SCALE GENOMIC DNA]</scope>
    <source>
        <strain evidence="5 6">CDC186</strain>
    </source>
</reference>
<dbReference type="Proteomes" id="UP001348098">
    <property type="component" value="Unassembled WGS sequence"/>
</dbReference>
<dbReference type="GO" id="GO:0004497">
    <property type="term" value="F:monooxygenase activity"/>
    <property type="evidence" value="ECO:0007669"/>
    <property type="project" value="UniProtKB-KW"/>
</dbReference>
<keyword evidence="5" id="KW-0503">Monooxygenase</keyword>
<dbReference type="InterPro" id="IPR050641">
    <property type="entry name" value="RIFMO-like"/>
</dbReference>
<evidence type="ECO:0000313" key="5">
    <source>
        <dbReference type="EMBL" id="MEB3514511.1"/>
    </source>
</evidence>
<dbReference type="Pfam" id="PF01494">
    <property type="entry name" value="FAD_binding_3"/>
    <property type="match status" value="1"/>
</dbReference>
<keyword evidence="6" id="KW-1185">Reference proteome</keyword>
<keyword evidence="2" id="KW-0285">Flavoprotein</keyword>
<feature type="domain" description="FAD-binding" evidence="4">
    <location>
        <begin position="11"/>
        <end position="361"/>
    </location>
</feature>
<accession>A0ABU6B4E6</accession>
<keyword evidence="5" id="KW-0560">Oxidoreductase</keyword>
<evidence type="ECO:0000256" key="1">
    <source>
        <dbReference type="ARBA" id="ARBA00001974"/>
    </source>
</evidence>
<dbReference type="RefSeq" id="WP_195083287.1">
    <property type="nucleotide sequence ID" value="NZ_JAYESH010000002.1"/>
</dbReference>
<dbReference type="SUPFAM" id="SSF51905">
    <property type="entry name" value="FAD/NAD(P)-binding domain"/>
    <property type="match status" value="1"/>
</dbReference>
<dbReference type="Gene3D" id="3.30.9.10">
    <property type="entry name" value="D-Amino Acid Oxidase, subunit A, domain 2"/>
    <property type="match status" value="1"/>
</dbReference>
<evidence type="ECO:0000313" key="6">
    <source>
        <dbReference type="Proteomes" id="UP001348098"/>
    </source>
</evidence>
<evidence type="ECO:0000256" key="2">
    <source>
        <dbReference type="ARBA" id="ARBA00022630"/>
    </source>
</evidence>
<evidence type="ECO:0000259" key="4">
    <source>
        <dbReference type="Pfam" id="PF01494"/>
    </source>
</evidence>
<evidence type="ECO:0000256" key="3">
    <source>
        <dbReference type="ARBA" id="ARBA00022827"/>
    </source>
</evidence>
<dbReference type="PRINTS" id="PR00420">
    <property type="entry name" value="RNGMNOXGNASE"/>
</dbReference>
<dbReference type="PANTHER" id="PTHR43004">
    <property type="entry name" value="TRK SYSTEM POTASSIUM UPTAKE PROTEIN"/>
    <property type="match status" value="1"/>
</dbReference>
<comment type="caution">
    <text evidence="5">The sequence shown here is derived from an EMBL/GenBank/DDBJ whole genome shotgun (WGS) entry which is preliminary data.</text>
</comment>
<organism evidence="5 6">
    <name type="scientific">Nocardia implantans</name>
    <dbReference type="NCBI Taxonomy" id="3108168"/>
    <lineage>
        <taxon>Bacteria</taxon>
        <taxon>Bacillati</taxon>
        <taxon>Actinomycetota</taxon>
        <taxon>Actinomycetes</taxon>
        <taxon>Mycobacteriales</taxon>
        <taxon>Nocardiaceae</taxon>
        <taxon>Nocardia</taxon>
    </lineage>
</organism>
<dbReference type="PANTHER" id="PTHR43004:SF19">
    <property type="entry name" value="BINDING MONOOXYGENASE, PUTATIVE (JCVI)-RELATED"/>
    <property type="match status" value="1"/>
</dbReference>